<dbReference type="OrthoDB" id="9778264at2"/>
<dbReference type="EC" id="3.1.13.-" evidence="8"/>
<dbReference type="GO" id="GO:0008033">
    <property type="term" value="P:tRNA processing"/>
    <property type="evidence" value="ECO:0007669"/>
    <property type="project" value="UniProtKB-KW"/>
</dbReference>
<dbReference type="Gene3D" id="3.30.420.10">
    <property type="entry name" value="Ribonuclease H-like superfamily/Ribonuclease H"/>
    <property type="match status" value="1"/>
</dbReference>
<dbReference type="InterPro" id="IPR036397">
    <property type="entry name" value="RNaseH_sf"/>
</dbReference>
<comment type="similarity">
    <text evidence="8">Belongs to the RNase T family.</text>
</comment>
<dbReference type="FunFam" id="3.30.420.10:FF:000009">
    <property type="entry name" value="Ribonuclease T"/>
    <property type="match status" value="1"/>
</dbReference>
<comment type="caution">
    <text evidence="10">The sequence shown here is derived from an EMBL/GenBank/DDBJ whole genome shotgun (WGS) entry which is preliminary data.</text>
</comment>
<dbReference type="InterPro" id="IPR005987">
    <property type="entry name" value="RNase_T"/>
</dbReference>
<feature type="site" description="Important for substrate binding and specificity" evidence="8">
    <location>
        <position position="124"/>
    </location>
</feature>
<dbReference type="SMART" id="SM00479">
    <property type="entry name" value="EXOIII"/>
    <property type="match status" value="1"/>
</dbReference>
<evidence type="ECO:0000256" key="3">
    <source>
        <dbReference type="ARBA" id="ARBA00022722"/>
    </source>
</evidence>
<keyword evidence="7 8" id="KW-0460">Magnesium</keyword>
<dbReference type="GO" id="GO:0008408">
    <property type="term" value="F:3'-5' exonuclease activity"/>
    <property type="evidence" value="ECO:0007669"/>
    <property type="project" value="TreeGrafter"/>
</dbReference>
<dbReference type="GO" id="GO:0003676">
    <property type="term" value="F:nucleic acid binding"/>
    <property type="evidence" value="ECO:0007669"/>
    <property type="project" value="InterPro"/>
</dbReference>
<dbReference type="STRING" id="1121863.GCA_000621185_02843"/>
<comment type="function">
    <text evidence="8">Trims short 3' overhangs of a variety of RNA species, leaving a one or two nucleotide 3' overhang. Responsible for the end-turnover of tRNA: specifically removes the terminal AMP residue from uncharged tRNA (tRNA-C-C-A). Also appears to be involved in tRNA biosynthesis.</text>
</comment>
<evidence type="ECO:0000259" key="9">
    <source>
        <dbReference type="SMART" id="SM00479"/>
    </source>
</evidence>
<accession>A0A0J8VR13</accession>
<feature type="domain" description="Exonuclease" evidence="9">
    <location>
        <begin position="18"/>
        <end position="203"/>
    </location>
</feature>
<dbReference type="SUPFAM" id="SSF53098">
    <property type="entry name" value="Ribonuclease H-like"/>
    <property type="match status" value="1"/>
</dbReference>
<evidence type="ECO:0000256" key="1">
    <source>
        <dbReference type="ARBA" id="ARBA00011738"/>
    </source>
</evidence>
<dbReference type="NCBIfam" id="TIGR01298">
    <property type="entry name" value="RNaseT"/>
    <property type="match status" value="1"/>
</dbReference>
<organism evidence="10 11">
    <name type="scientific">Franconibacter pulveris</name>
    <dbReference type="NCBI Taxonomy" id="435910"/>
    <lineage>
        <taxon>Bacteria</taxon>
        <taxon>Pseudomonadati</taxon>
        <taxon>Pseudomonadota</taxon>
        <taxon>Gammaproteobacteria</taxon>
        <taxon>Enterobacterales</taxon>
        <taxon>Enterobacteriaceae</taxon>
        <taxon>Franconibacter</taxon>
    </lineage>
</organism>
<dbReference type="GO" id="GO:0045004">
    <property type="term" value="P:DNA replication proofreading"/>
    <property type="evidence" value="ECO:0007669"/>
    <property type="project" value="TreeGrafter"/>
</dbReference>
<dbReference type="RefSeq" id="WP_024557682.1">
    <property type="nucleotide sequence ID" value="NZ_LFEJ01000004.1"/>
</dbReference>
<evidence type="ECO:0000256" key="5">
    <source>
        <dbReference type="ARBA" id="ARBA00022801"/>
    </source>
</evidence>
<feature type="active site" description="Proton donor/acceptor" evidence="8">
    <location>
        <position position="181"/>
    </location>
</feature>
<keyword evidence="5 8" id="KW-0378">Hydrolase</keyword>
<feature type="binding site" evidence="8">
    <location>
        <position position="23"/>
    </location>
    <ligand>
        <name>Mg(2+)</name>
        <dbReference type="ChEBI" id="CHEBI:18420"/>
        <label>2</label>
        <note>catalytic</note>
    </ligand>
</feature>
<dbReference type="CDD" id="cd06134">
    <property type="entry name" value="RNaseT"/>
    <property type="match status" value="1"/>
</dbReference>
<evidence type="ECO:0000256" key="6">
    <source>
        <dbReference type="ARBA" id="ARBA00022839"/>
    </source>
</evidence>
<dbReference type="InterPro" id="IPR012337">
    <property type="entry name" value="RNaseH-like_sf"/>
</dbReference>
<dbReference type="AlphaFoldDB" id="A0A0J8VR13"/>
<gene>
    <name evidence="8" type="primary">rnt</name>
    <name evidence="10" type="ORF">ACH50_03680</name>
</gene>
<dbReference type="PANTHER" id="PTHR30231:SF2">
    <property type="entry name" value="RIBONUCLEASE T"/>
    <property type="match status" value="1"/>
</dbReference>
<keyword evidence="11" id="KW-1185">Reference proteome</keyword>
<evidence type="ECO:0000256" key="7">
    <source>
        <dbReference type="ARBA" id="ARBA00022842"/>
    </source>
</evidence>
<proteinExistence type="inferred from homology"/>
<dbReference type="InterPro" id="IPR013520">
    <property type="entry name" value="Ribonucl_H"/>
</dbReference>
<keyword evidence="4 8" id="KW-0479">Metal-binding</keyword>
<dbReference type="GO" id="GO:0016896">
    <property type="term" value="F:RNA exonuclease activity, producing 5'-phosphomonoesters"/>
    <property type="evidence" value="ECO:0007669"/>
    <property type="project" value="UniProtKB-UniRule"/>
</dbReference>
<evidence type="ECO:0000313" key="11">
    <source>
        <dbReference type="Proteomes" id="UP000037315"/>
    </source>
</evidence>
<keyword evidence="2 8" id="KW-0819">tRNA processing</keyword>
<feature type="binding site" evidence="8">
    <location>
        <position position="23"/>
    </location>
    <ligand>
        <name>Mg(2+)</name>
        <dbReference type="ChEBI" id="CHEBI:18420"/>
        <label>1</label>
        <note>catalytic</note>
    </ligand>
</feature>
<feature type="binding site" evidence="8">
    <location>
        <position position="25"/>
    </location>
    <ligand>
        <name>Mg(2+)</name>
        <dbReference type="ChEBI" id="CHEBI:18420"/>
        <label>2</label>
        <note>catalytic</note>
    </ligand>
</feature>
<sequence>MSDTPQLAGLCDRFRGFYPVVIDVETAGFNAKTDALLEIAAVTLKMDEQGWLSLDETLHFHVEPFEGAILQPEALAFNGIDPHNPLRGAVSEYDALHAIFKMVRKGMKESDCNRAIMVAHNATFDHSFMMAAAQRASLKRNPFHPFVTFDTAALSGLALGQTVLAKACTAAGLPFDATQAHSALYDTEQTALLFCEIVNRWKRLGGWPLPAAQDTP</sequence>
<evidence type="ECO:0000256" key="2">
    <source>
        <dbReference type="ARBA" id="ARBA00022694"/>
    </source>
</evidence>
<dbReference type="HAMAP" id="MF_00157">
    <property type="entry name" value="RNase_T"/>
    <property type="match status" value="1"/>
</dbReference>
<dbReference type="PATRIC" id="fig|1656095.3.peg.2830"/>
<reference evidence="10 11" key="1">
    <citation type="submission" date="2015-06" db="EMBL/GenBank/DDBJ databases">
        <title>Genome sequencing of Cronobacter sp. strain DJ34 isolated from petroleum contaminated sludge of Duliajan Oil Fields, Assam, India.</title>
        <authorList>
            <person name="Pal S."/>
            <person name="Banerjee T.D."/>
            <person name="Roy A."/>
            <person name="Sar P."/>
            <person name="Kazy S.K."/>
        </authorList>
    </citation>
    <scope>NUCLEOTIDE SEQUENCE [LARGE SCALE GENOMIC DNA]</scope>
    <source>
        <strain evidence="10 11">DJ34</strain>
    </source>
</reference>
<feature type="binding site" evidence="8">
    <location>
        <position position="186"/>
    </location>
    <ligand>
        <name>Mg(2+)</name>
        <dbReference type="ChEBI" id="CHEBI:18420"/>
        <label>2</label>
        <note>catalytic</note>
    </ligand>
</feature>
<dbReference type="Proteomes" id="UP000037315">
    <property type="component" value="Unassembled WGS sequence"/>
</dbReference>
<evidence type="ECO:0000256" key="4">
    <source>
        <dbReference type="ARBA" id="ARBA00022723"/>
    </source>
</evidence>
<keyword evidence="3 8" id="KW-0540">Nuclease</keyword>
<feature type="site" description="Important for substrate binding and specificity" evidence="8">
    <location>
        <position position="146"/>
    </location>
</feature>
<protein>
    <recommendedName>
        <fullName evidence="8">Ribonuclease T</fullName>
        <ecNumber evidence="8">3.1.13.-</ecNumber>
    </recommendedName>
    <alternativeName>
        <fullName evidence="8">Exoribonuclease T</fullName>
        <shortName evidence="8">RNase T</shortName>
    </alternativeName>
</protein>
<feature type="binding site" evidence="8">
    <location>
        <position position="181"/>
    </location>
    <ligand>
        <name>Mg(2+)</name>
        <dbReference type="ChEBI" id="CHEBI:18420"/>
        <label>2</label>
        <note>catalytic</note>
    </ligand>
</feature>
<comment type="cofactor">
    <cofactor evidence="8">
        <name>Mg(2+)</name>
        <dbReference type="ChEBI" id="CHEBI:18420"/>
    </cofactor>
    <text evidence="8">Binds two Mg(2+) per subunit. The active form of the enzyme binds two Mg(2+) ions in its active site. The first Mg(2+) forms only one salt bridge with the protein.</text>
</comment>
<dbReference type="GO" id="GO:0000287">
    <property type="term" value="F:magnesium ion binding"/>
    <property type="evidence" value="ECO:0007669"/>
    <property type="project" value="UniProtKB-UniRule"/>
</dbReference>
<evidence type="ECO:0000256" key="8">
    <source>
        <dbReference type="HAMAP-Rule" id="MF_00157"/>
    </source>
</evidence>
<dbReference type="Pfam" id="PF00929">
    <property type="entry name" value="RNase_T"/>
    <property type="match status" value="1"/>
</dbReference>
<name>A0A0J8VR13_9ENTR</name>
<dbReference type="GO" id="GO:0005829">
    <property type="term" value="C:cytosol"/>
    <property type="evidence" value="ECO:0007669"/>
    <property type="project" value="TreeGrafter"/>
</dbReference>
<dbReference type="PANTHER" id="PTHR30231">
    <property type="entry name" value="DNA POLYMERASE III SUBUNIT EPSILON"/>
    <property type="match status" value="1"/>
</dbReference>
<comment type="subunit">
    <text evidence="1 8">Homodimer.</text>
</comment>
<feature type="site" description="Important for substrate binding and specificity" evidence="8">
    <location>
        <position position="29"/>
    </location>
</feature>
<dbReference type="EMBL" id="LFEJ01000004">
    <property type="protein sequence ID" value="KMV35948.1"/>
    <property type="molecule type" value="Genomic_DNA"/>
</dbReference>
<keyword evidence="6 8" id="KW-0269">Exonuclease</keyword>
<evidence type="ECO:0000313" key="10">
    <source>
        <dbReference type="EMBL" id="KMV35948.1"/>
    </source>
</evidence>
<feature type="site" description="Important for substrate binding and specificity" evidence="8">
    <location>
        <position position="77"/>
    </location>
</feature>